<sequence>MALAIKLAKALTRECCTASTCGMGNWLQSLLEDVFSFVLIVLALAVLMASIVIGLGFLLVAFWFVVKRCKKCCEEKGGDSGEETPLVQGESAKEPLMPGEEDQEAAKKGWWEDGKKPKEGEGGNWWEDPNAPKGDGDGGAKPVNTV</sequence>
<name>A0A7S2XWL0_9STRA</name>
<gene>
    <name evidence="4" type="ORF">FJAP1339_LOCUS3116</name>
</gene>
<feature type="transmembrane region" description="Helical" evidence="2">
    <location>
        <begin position="34"/>
        <end position="66"/>
    </location>
</feature>
<evidence type="ECO:0000256" key="1">
    <source>
        <dbReference type="SAM" id="MobiDB-lite"/>
    </source>
</evidence>
<keyword evidence="2" id="KW-0472">Membrane</keyword>
<feature type="region of interest" description="Disordered" evidence="1">
    <location>
        <begin position="74"/>
        <end position="146"/>
    </location>
</feature>
<keyword evidence="2" id="KW-1133">Transmembrane helix</keyword>
<evidence type="ECO:0000259" key="3">
    <source>
        <dbReference type="Pfam" id="PF13548"/>
    </source>
</evidence>
<feature type="compositionally biased region" description="Basic and acidic residues" evidence="1">
    <location>
        <begin position="104"/>
        <end position="121"/>
    </location>
</feature>
<feature type="domain" description="DUF4126" evidence="3">
    <location>
        <begin position="1"/>
        <end position="66"/>
    </location>
</feature>
<protein>
    <recommendedName>
        <fullName evidence="3">DUF4126 domain-containing protein</fullName>
    </recommendedName>
</protein>
<accession>A0A7S2XWL0</accession>
<dbReference type="EMBL" id="HBHR01006368">
    <property type="protein sequence ID" value="CAD9860595.1"/>
    <property type="molecule type" value="Transcribed_RNA"/>
</dbReference>
<keyword evidence="2" id="KW-0812">Transmembrane</keyword>
<reference evidence="4" key="1">
    <citation type="submission" date="2021-01" db="EMBL/GenBank/DDBJ databases">
        <authorList>
            <person name="Corre E."/>
            <person name="Pelletier E."/>
            <person name="Niang G."/>
            <person name="Scheremetjew M."/>
            <person name="Finn R."/>
            <person name="Kale V."/>
            <person name="Holt S."/>
            <person name="Cochrane G."/>
            <person name="Meng A."/>
            <person name="Brown T."/>
            <person name="Cohen L."/>
        </authorList>
    </citation>
    <scope>NUCLEOTIDE SEQUENCE</scope>
    <source>
        <strain evidence="4">CCMP1661</strain>
    </source>
</reference>
<dbReference type="AlphaFoldDB" id="A0A7S2XWL0"/>
<evidence type="ECO:0000256" key="2">
    <source>
        <dbReference type="SAM" id="Phobius"/>
    </source>
</evidence>
<proteinExistence type="predicted"/>
<dbReference type="Pfam" id="PF13548">
    <property type="entry name" value="DUF4126"/>
    <property type="match status" value="1"/>
</dbReference>
<dbReference type="InterPro" id="IPR025196">
    <property type="entry name" value="DUF4126"/>
</dbReference>
<organism evidence="4">
    <name type="scientific">Fibrocapsa japonica</name>
    <dbReference type="NCBI Taxonomy" id="94617"/>
    <lineage>
        <taxon>Eukaryota</taxon>
        <taxon>Sar</taxon>
        <taxon>Stramenopiles</taxon>
        <taxon>Ochrophyta</taxon>
        <taxon>Raphidophyceae</taxon>
        <taxon>Chattonellales</taxon>
        <taxon>Chattonellaceae</taxon>
        <taxon>Fibrocapsa</taxon>
    </lineage>
</organism>
<evidence type="ECO:0000313" key="4">
    <source>
        <dbReference type="EMBL" id="CAD9860595.1"/>
    </source>
</evidence>